<dbReference type="Pfam" id="PF12873">
    <property type="entry name" value="DUF3825"/>
    <property type="match status" value="1"/>
</dbReference>
<name>A0A3N9TDI5_9VIBR</name>
<reference evidence="2 3" key="1">
    <citation type="submission" date="2018-11" db="EMBL/GenBank/DDBJ databases">
        <title>Vibrio LJC006 sp. nov., isolated from seawater during the bloom of the enteromorpha.</title>
        <authorList>
            <person name="Liang J."/>
        </authorList>
    </citation>
    <scope>NUCLEOTIDE SEQUENCE [LARGE SCALE GENOMIC DNA]</scope>
    <source>
        <strain evidence="2 3">LJC006</strain>
    </source>
</reference>
<sequence>MYEDLLKRYRDEDPRSVFAYFGFRTDLGETWEAPFAKLADMAKPEDWNFSQEQYRKEYTQFPILISYLNFTFLRLQQQDKIKVTSDGTRACFNTGLQTRSGKDIFATFFRNNNASDNNQSDWKWYGFFDGYSAKMKDFEPLPDIATYIDDPSLLVFDYRYELEIDFNHILNDNRERLPEILQSNPVLARNAVEGAINQLKDKLRRNYKMAIPHWYDERIQLLLPLCITDDTQADVVVVAEKNSERRKYMVRTVLTMDMAYQNARVICAPDRQWLNP</sequence>
<dbReference type="AlphaFoldDB" id="A0A3N9TDI5"/>
<gene>
    <name evidence="2" type="ORF">EES38_17080</name>
</gene>
<comment type="caution">
    <text evidence="2">The sequence shown here is derived from an EMBL/GenBank/DDBJ whole genome shotgun (WGS) entry which is preliminary data.</text>
</comment>
<dbReference type="Proteomes" id="UP000281112">
    <property type="component" value="Unassembled WGS sequence"/>
</dbReference>
<protein>
    <submittedName>
        <fullName evidence="2">DUF3825 domain-containing protein</fullName>
    </submittedName>
</protein>
<dbReference type="InterPro" id="IPR024437">
    <property type="entry name" value="DUF3825"/>
</dbReference>
<keyword evidence="3" id="KW-1185">Reference proteome</keyword>
<accession>A0A3N9TDI5</accession>
<feature type="domain" description="DUF3825" evidence="1">
    <location>
        <begin position="38"/>
        <end position="273"/>
    </location>
</feature>
<evidence type="ECO:0000259" key="1">
    <source>
        <dbReference type="Pfam" id="PF12873"/>
    </source>
</evidence>
<evidence type="ECO:0000313" key="2">
    <source>
        <dbReference type="EMBL" id="RQW61914.1"/>
    </source>
</evidence>
<dbReference type="OrthoDB" id="5493836at2"/>
<proteinExistence type="predicted"/>
<organism evidence="2 3">
    <name type="scientific">Vibrio viridaestus</name>
    <dbReference type="NCBI Taxonomy" id="2487322"/>
    <lineage>
        <taxon>Bacteria</taxon>
        <taxon>Pseudomonadati</taxon>
        <taxon>Pseudomonadota</taxon>
        <taxon>Gammaproteobacteria</taxon>
        <taxon>Vibrionales</taxon>
        <taxon>Vibrionaceae</taxon>
        <taxon>Vibrio</taxon>
    </lineage>
</organism>
<evidence type="ECO:0000313" key="3">
    <source>
        <dbReference type="Proteomes" id="UP000281112"/>
    </source>
</evidence>
<dbReference type="EMBL" id="RJVQ01000009">
    <property type="protein sequence ID" value="RQW61914.1"/>
    <property type="molecule type" value="Genomic_DNA"/>
</dbReference>